<evidence type="ECO:0000313" key="12">
    <source>
        <dbReference type="Proteomes" id="UP000236173"/>
    </source>
</evidence>
<comment type="subcellular location">
    <subcellularLocation>
        <location evidence="1">Cell membrane</location>
        <topology evidence="1">Multi-pass membrane protein</topology>
    </subcellularLocation>
</comment>
<dbReference type="AlphaFoldDB" id="A0A2H5XC78"/>
<feature type="transmembrane region" description="Helical" evidence="8">
    <location>
        <begin position="152"/>
        <end position="172"/>
    </location>
</feature>
<evidence type="ECO:0000256" key="7">
    <source>
        <dbReference type="ARBA" id="ARBA00023136"/>
    </source>
</evidence>
<proteinExistence type="inferred from homology"/>
<dbReference type="SUPFAM" id="SSF161111">
    <property type="entry name" value="Cation efflux protein transmembrane domain-like"/>
    <property type="match status" value="1"/>
</dbReference>
<dbReference type="GO" id="GO:0006882">
    <property type="term" value="P:intracellular zinc ion homeostasis"/>
    <property type="evidence" value="ECO:0007669"/>
    <property type="project" value="TreeGrafter"/>
</dbReference>
<dbReference type="InterPro" id="IPR058533">
    <property type="entry name" value="Cation_efflux_TM"/>
</dbReference>
<dbReference type="Gene3D" id="1.20.1510.10">
    <property type="entry name" value="Cation efflux protein transmembrane domain"/>
    <property type="match status" value="1"/>
</dbReference>
<keyword evidence="5 8" id="KW-0812">Transmembrane</keyword>
<dbReference type="InterPro" id="IPR027470">
    <property type="entry name" value="Cation_efflux_CTD"/>
</dbReference>
<dbReference type="EMBL" id="BEHT01000014">
    <property type="protein sequence ID" value="GBC98717.1"/>
    <property type="molecule type" value="Genomic_DNA"/>
</dbReference>
<dbReference type="NCBIfam" id="TIGR01297">
    <property type="entry name" value="CDF"/>
    <property type="match status" value="1"/>
</dbReference>
<comment type="similarity">
    <text evidence="2">Belongs to the cation diffusion facilitator (CDF) transporter (TC 2.A.4) family.</text>
</comment>
<keyword evidence="6 8" id="KW-1133">Transmembrane helix</keyword>
<dbReference type="Pfam" id="PF16916">
    <property type="entry name" value="ZT_dimer"/>
    <property type="match status" value="1"/>
</dbReference>
<evidence type="ECO:0000256" key="8">
    <source>
        <dbReference type="SAM" id="Phobius"/>
    </source>
</evidence>
<dbReference type="GO" id="GO:0015341">
    <property type="term" value="F:zinc efflux antiporter activity"/>
    <property type="evidence" value="ECO:0007669"/>
    <property type="project" value="TreeGrafter"/>
</dbReference>
<feature type="transmembrane region" description="Helical" evidence="8">
    <location>
        <begin position="77"/>
        <end position="98"/>
    </location>
</feature>
<dbReference type="GO" id="GO:0005886">
    <property type="term" value="C:plasma membrane"/>
    <property type="evidence" value="ECO:0007669"/>
    <property type="project" value="UniProtKB-SubCell"/>
</dbReference>
<dbReference type="SUPFAM" id="SSF160240">
    <property type="entry name" value="Cation efflux protein cytoplasmic domain-like"/>
    <property type="match status" value="1"/>
</dbReference>
<accession>A0A2H5XC78</accession>
<dbReference type="InterPro" id="IPR027469">
    <property type="entry name" value="Cation_efflux_TMD_sf"/>
</dbReference>
<evidence type="ECO:0000256" key="1">
    <source>
        <dbReference type="ARBA" id="ARBA00004651"/>
    </source>
</evidence>
<evidence type="ECO:0000256" key="5">
    <source>
        <dbReference type="ARBA" id="ARBA00022692"/>
    </source>
</evidence>
<keyword evidence="4" id="KW-1003">Cell membrane</keyword>
<evidence type="ECO:0000256" key="3">
    <source>
        <dbReference type="ARBA" id="ARBA00022448"/>
    </source>
</evidence>
<organism evidence="11 12">
    <name type="scientific">Candidatus Fervidibacter japonicus</name>
    <dbReference type="NCBI Taxonomy" id="2035412"/>
    <lineage>
        <taxon>Bacteria</taxon>
        <taxon>Candidatus Fervidibacterota</taxon>
        <taxon>Candidatus Fervidibacter</taxon>
    </lineage>
</organism>
<feature type="domain" description="Cation efflux protein transmembrane" evidence="9">
    <location>
        <begin position="10"/>
        <end position="202"/>
    </location>
</feature>
<dbReference type="GO" id="GO:0015086">
    <property type="term" value="F:cadmium ion transmembrane transporter activity"/>
    <property type="evidence" value="ECO:0007669"/>
    <property type="project" value="TreeGrafter"/>
</dbReference>
<evidence type="ECO:0000256" key="6">
    <source>
        <dbReference type="ARBA" id="ARBA00022989"/>
    </source>
</evidence>
<keyword evidence="7 8" id="KW-0472">Membrane</keyword>
<keyword evidence="3" id="KW-0813">Transport</keyword>
<evidence type="ECO:0000256" key="2">
    <source>
        <dbReference type="ARBA" id="ARBA00008114"/>
    </source>
</evidence>
<reference evidence="12" key="1">
    <citation type="submission" date="2017-09" db="EMBL/GenBank/DDBJ databases">
        <title>Metaegenomics of thermophilic ammonia-oxidizing enrichment culture.</title>
        <authorList>
            <person name="Kato S."/>
            <person name="Suzuki K."/>
        </authorList>
    </citation>
    <scope>NUCLEOTIDE SEQUENCE [LARGE SCALE GENOMIC DNA]</scope>
</reference>
<name>A0A2H5XC78_9BACT</name>
<dbReference type="PANTHER" id="PTHR43840:SF15">
    <property type="entry name" value="MITOCHONDRIAL METAL TRANSPORTER 1-RELATED"/>
    <property type="match status" value="1"/>
</dbReference>
<feature type="transmembrane region" description="Helical" evidence="8">
    <location>
        <begin position="32"/>
        <end position="56"/>
    </location>
</feature>
<sequence length="306" mass="32397">MPKVAERAAVLSVVVTALLAVAELSVGVYSGALSVIANGVQSAIDLLAAVTAWVAVRQAAKPPDAEHRYGHGKVESLLAAVQALLIWLTCGLIAYEAIKKWQGGGAVTHPPAAIAVMALSATVGWLTARYLFAVAHRTQSLALQADAWHLQADAGAALSVLVGLTVLALTGWQFLDALLALGVAAVIAKSGFELLQQATHHLLDTALPPDEEAAIQSVLRAHAERFINAHRLRTRRAGNRRYVDLHLVVPDAMTVAEAHQLCDAIEGAIRRILPGTDVTIHVEPESAFLRQGEEDRVSPIIHSGGQ</sequence>
<dbReference type="InterPro" id="IPR050291">
    <property type="entry name" value="CDF_Transporter"/>
</dbReference>
<protein>
    <submittedName>
        <fullName evidence="11">Ferrous-iron efflux pump FieF</fullName>
    </submittedName>
</protein>
<dbReference type="Pfam" id="PF01545">
    <property type="entry name" value="Cation_efflux"/>
    <property type="match status" value="1"/>
</dbReference>
<evidence type="ECO:0000313" key="11">
    <source>
        <dbReference type="EMBL" id="GBC98717.1"/>
    </source>
</evidence>
<dbReference type="Proteomes" id="UP000236173">
    <property type="component" value="Unassembled WGS sequence"/>
</dbReference>
<evidence type="ECO:0000259" key="10">
    <source>
        <dbReference type="Pfam" id="PF16916"/>
    </source>
</evidence>
<dbReference type="PANTHER" id="PTHR43840">
    <property type="entry name" value="MITOCHONDRIAL METAL TRANSPORTER 1-RELATED"/>
    <property type="match status" value="1"/>
</dbReference>
<dbReference type="FunFam" id="3.30.70.1350:FF:000002">
    <property type="entry name" value="Ferrous-iron efflux pump FieF"/>
    <property type="match status" value="1"/>
</dbReference>
<gene>
    <name evidence="11" type="primary">fieF</name>
    <name evidence="11" type="ORF">HRbin17_01231</name>
</gene>
<evidence type="ECO:0000256" key="4">
    <source>
        <dbReference type="ARBA" id="ARBA00022475"/>
    </source>
</evidence>
<dbReference type="InterPro" id="IPR002524">
    <property type="entry name" value="Cation_efflux"/>
</dbReference>
<dbReference type="Gene3D" id="3.30.70.1350">
    <property type="entry name" value="Cation efflux protein, cytoplasmic domain"/>
    <property type="match status" value="1"/>
</dbReference>
<dbReference type="InterPro" id="IPR036837">
    <property type="entry name" value="Cation_efflux_CTD_sf"/>
</dbReference>
<feature type="transmembrane region" description="Helical" evidence="8">
    <location>
        <begin position="110"/>
        <end position="132"/>
    </location>
</feature>
<feature type="domain" description="Cation efflux protein cytoplasmic" evidence="10">
    <location>
        <begin position="207"/>
        <end position="285"/>
    </location>
</feature>
<evidence type="ECO:0000259" key="9">
    <source>
        <dbReference type="Pfam" id="PF01545"/>
    </source>
</evidence>
<dbReference type="GO" id="GO:0015093">
    <property type="term" value="F:ferrous iron transmembrane transporter activity"/>
    <property type="evidence" value="ECO:0007669"/>
    <property type="project" value="TreeGrafter"/>
</dbReference>
<comment type="caution">
    <text evidence="11">The sequence shown here is derived from an EMBL/GenBank/DDBJ whole genome shotgun (WGS) entry which is preliminary data.</text>
</comment>